<dbReference type="Proteomes" id="UP000094094">
    <property type="component" value="Chromosome"/>
</dbReference>
<keyword evidence="1" id="KW-0732">Signal</keyword>
<dbReference type="RefSeq" id="WP_069568810.1">
    <property type="nucleotide sequence ID" value="NZ_CP017157.1"/>
</dbReference>
<sequence length="341" mass="34548">MTAPSPGPLAALSALAAAHAPAGAPAPAVLADRPDGTVVRSGRTVAKAHAPDADPQVLAVRLRIAAHPLLRGILLPPLPVTAPDGFVTLTENGRALSRWPYGSPVPPDDPDAAPWEDAARLLARLHAVDADQLPGPVPPMRGPAKAARALARMRGALGTAGAPASPGAVSPAAPGRLRAAAAVIERAWSLLPPWARGAAPPPRAGTLCHGDLHLGQLVRHPAAHGPWLLIDVDDLGLGDGAWDLARPAAWFATGLLAPDIWTRFLAAYGTAGGRAVAPDGDPWPDLEVPARALTVQTAALAVAKAAAGSRPLDGIEAAVVDACARMTSLPQQLGPPGPDVG</sequence>
<keyword evidence="3" id="KW-0808">Transferase</keyword>
<reference evidence="3 4" key="1">
    <citation type="submission" date="2016-09" db="EMBL/GenBank/DDBJ databases">
        <title>Complete genome sequencing of Streptomyces lydicus 103 and metabolic pathways analysis of antibiotic biosynthesis.</title>
        <authorList>
            <person name="Jia N."/>
            <person name="Ding M.-Z."/>
            <person name="Gao F."/>
            <person name="Yuan Y.-J."/>
        </authorList>
    </citation>
    <scope>NUCLEOTIDE SEQUENCE [LARGE SCALE GENOMIC DNA]</scope>
    <source>
        <strain evidence="3 4">103</strain>
    </source>
</reference>
<dbReference type="Pfam" id="PF01636">
    <property type="entry name" value="APH"/>
    <property type="match status" value="1"/>
</dbReference>
<accession>A0A1D7VJ93</accession>
<protein>
    <submittedName>
        <fullName evidence="3">Aminoglycoside phosphotransferase</fullName>
    </submittedName>
</protein>
<dbReference type="OrthoDB" id="4558647at2"/>
<dbReference type="KEGG" id="slc:SL103_11760"/>
<dbReference type="SUPFAM" id="SSF56112">
    <property type="entry name" value="Protein kinase-like (PK-like)"/>
    <property type="match status" value="1"/>
</dbReference>
<dbReference type="GO" id="GO:0016740">
    <property type="term" value="F:transferase activity"/>
    <property type="evidence" value="ECO:0007669"/>
    <property type="project" value="UniProtKB-KW"/>
</dbReference>
<dbReference type="Gene3D" id="3.90.1200.10">
    <property type="match status" value="1"/>
</dbReference>
<feature type="domain" description="Aminoglycoside phosphotransferase" evidence="2">
    <location>
        <begin position="92"/>
        <end position="273"/>
    </location>
</feature>
<name>A0A1D7VJ93_9ACTN</name>
<evidence type="ECO:0000313" key="4">
    <source>
        <dbReference type="Proteomes" id="UP000094094"/>
    </source>
</evidence>
<evidence type="ECO:0000313" key="3">
    <source>
        <dbReference type="EMBL" id="AOP46835.1"/>
    </source>
</evidence>
<proteinExistence type="predicted"/>
<evidence type="ECO:0000259" key="2">
    <source>
        <dbReference type="Pfam" id="PF01636"/>
    </source>
</evidence>
<dbReference type="EMBL" id="CP017157">
    <property type="protein sequence ID" value="AOP46835.1"/>
    <property type="molecule type" value="Genomic_DNA"/>
</dbReference>
<dbReference type="AlphaFoldDB" id="A0A1D7VJ93"/>
<organism evidence="3 4">
    <name type="scientific">Streptomyces lydicus</name>
    <dbReference type="NCBI Taxonomy" id="47763"/>
    <lineage>
        <taxon>Bacteria</taxon>
        <taxon>Bacillati</taxon>
        <taxon>Actinomycetota</taxon>
        <taxon>Actinomycetes</taxon>
        <taxon>Kitasatosporales</taxon>
        <taxon>Streptomycetaceae</taxon>
        <taxon>Streptomyces</taxon>
    </lineage>
</organism>
<feature type="signal peptide" evidence="1">
    <location>
        <begin position="1"/>
        <end position="16"/>
    </location>
</feature>
<dbReference type="InterPro" id="IPR011009">
    <property type="entry name" value="Kinase-like_dom_sf"/>
</dbReference>
<dbReference type="InterPro" id="IPR002575">
    <property type="entry name" value="Aminoglycoside_PTrfase"/>
</dbReference>
<gene>
    <name evidence="3" type="ORF">SL103_11760</name>
</gene>
<evidence type="ECO:0000256" key="1">
    <source>
        <dbReference type="SAM" id="SignalP"/>
    </source>
</evidence>
<keyword evidence="4" id="KW-1185">Reference proteome</keyword>
<feature type="chain" id="PRO_5039485295" evidence="1">
    <location>
        <begin position="17"/>
        <end position="341"/>
    </location>
</feature>